<sequence>MSGGYRPTGRTTSSPPGSAQPAGDAVNSPAHYTKHPSGVECIAITEHMGFNLGNAIKYIWRADLKNDAIEDLKKAEWYIRREIQKRERQA</sequence>
<dbReference type="InterPro" id="IPR021739">
    <property type="entry name" value="SaV-like"/>
</dbReference>
<feature type="region of interest" description="Disordered" evidence="1">
    <location>
        <begin position="1"/>
        <end position="32"/>
    </location>
</feature>
<dbReference type="RefSeq" id="WP_150721643.1">
    <property type="nucleotide sequence ID" value="NZ_CABPRV010000005.1"/>
</dbReference>
<reference evidence="2 3" key="1">
    <citation type="submission" date="2019-08" db="EMBL/GenBank/DDBJ databases">
        <authorList>
            <person name="Peeters C."/>
        </authorList>
    </citation>
    <scope>NUCLEOTIDE SEQUENCE [LARGE SCALE GENOMIC DNA]</scope>
    <source>
        <strain evidence="2 3">LMG 20602</strain>
    </source>
</reference>
<comment type="caution">
    <text evidence="2">The sequence shown here is derived from an EMBL/GenBank/DDBJ whole genome shotgun (WGS) entry which is preliminary data.</text>
</comment>
<organism evidence="2 3">
    <name type="scientific">Pandoraea capi</name>
    <dbReference type="NCBI Taxonomy" id="2508286"/>
    <lineage>
        <taxon>Bacteria</taxon>
        <taxon>Pseudomonadati</taxon>
        <taxon>Pseudomonadota</taxon>
        <taxon>Betaproteobacteria</taxon>
        <taxon>Burkholderiales</taxon>
        <taxon>Burkholderiaceae</taxon>
        <taxon>Pandoraea</taxon>
    </lineage>
</organism>
<evidence type="ECO:0000313" key="2">
    <source>
        <dbReference type="EMBL" id="VVE12635.1"/>
    </source>
</evidence>
<protein>
    <recommendedName>
        <fullName evidence="4">DUF3310 domain-containing protein</fullName>
    </recommendedName>
</protein>
<proteinExistence type="predicted"/>
<evidence type="ECO:0008006" key="4">
    <source>
        <dbReference type="Google" id="ProtNLM"/>
    </source>
</evidence>
<evidence type="ECO:0000313" key="3">
    <source>
        <dbReference type="Proteomes" id="UP000366065"/>
    </source>
</evidence>
<dbReference type="Proteomes" id="UP000366065">
    <property type="component" value="Unassembled WGS sequence"/>
</dbReference>
<dbReference type="Pfam" id="PF11753">
    <property type="entry name" value="DUF3310"/>
    <property type="match status" value="1"/>
</dbReference>
<dbReference type="EMBL" id="CABPRV010000005">
    <property type="protein sequence ID" value="VVE12635.1"/>
    <property type="molecule type" value="Genomic_DNA"/>
</dbReference>
<gene>
    <name evidence="2" type="ORF">PCA20602_02715</name>
</gene>
<keyword evidence="3" id="KW-1185">Reference proteome</keyword>
<accession>A0ABY6W0U2</accession>
<evidence type="ECO:0000256" key="1">
    <source>
        <dbReference type="SAM" id="MobiDB-lite"/>
    </source>
</evidence>
<name>A0ABY6W0U2_9BURK</name>